<dbReference type="InterPro" id="IPR012337">
    <property type="entry name" value="RNaseH-like_sf"/>
</dbReference>
<dbReference type="SUPFAM" id="SSF53098">
    <property type="entry name" value="Ribonuclease H-like"/>
    <property type="match status" value="1"/>
</dbReference>
<keyword evidence="8 11" id="KW-0234">DNA repair</keyword>
<dbReference type="CDD" id="cd06140">
    <property type="entry name" value="DNA_polA_I_Bacillus_like_exo"/>
    <property type="match status" value="1"/>
</dbReference>
<dbReference type="SMART" id="SM00279">
    <property type="entry name" value="HhH2"/>
    <property type="match status" value="1"/>
</dbReference>
<evidence type="ECO:0000259" key="12">
    <source>
        <dbReference type="SMART" id="SM00475"/>
    </source>
</evidence>
<keyword evidence="3 11" id="KW-0548">Nucleotidyltransferase</keyword>
<dbReference type="InterPro" id="IPR020045">
    <property type="entry name" value="DNA_polI_H3TH"/>
</dbReference>
<gene>
    <name evidence="11 14" type="primary">polA</name>
    <name evidence="14" type="ORF">H9X81_02160</name>
</gene>
<protein>
    <recommendedName>
        <fullName evidence="10 11">DNA polymerase I</fullName>
        <ecNumber evidence="10 11">2.7.7.7</ecNumber>
    </recommendedName>
</protein>
<evidence type="ECO:0000256" key="6">
    <source>
        <dbReference type="ARBA" id="ARBA00022932"/>
    </source>
</evidence>
<keyword evidence="6 11" id="KW-0239">DNA-directed DNA polymerase</keyword>
<dbReference type="CDD" id="cd09859">
    <property type="entry name" value="PIN_53EXO"/>
    <property type="match status" value="1"/>
</dbReference>
<dbReference type="Gene3D" id="3.40.50.1010">
    <property type="entry name" value="5'-nuclease"/>
    <property type="match status" value="1"/>
</dbReference>
<dbReference type="SMART" id="SM00482">
    <property type="entry name" value="POLAc"/>
    <property type="match status" value="1"/>
</dbReference>
<dbReference type="Pfam" id="PF01367">
    <property type="entry name" value="5_3_exonuc"/>
    <property type="match status" value="1"/>
</dbReference>
<evidence type="ECO:0000313" key="15">
    <source>
        <dbReference type="Proteomes" id="UP000724149"/>
    </source>
</evidence>
<dbReference type="PANTHER" id="PTHR10133:SF27">
    <property type="entry name" value="DNA POLYMERASE NU"/>
    <property type="match status" value="1"/>
</dbReference>
<feature type="domain" description="5'-3' exonuclease" evidence="12">
    <location>
        <begin position="1"/>
        <end position="263"/>
    </location>
</feature>
<reference evidence="14 15" key="1">
    <citation type="journal article" date="2021" name="Sci. Rep.">
        <title>The distribution of antibiotic resistance genes in chicken gut microbiota commensals.</title>
        <authorList>
            <person name="Juricova H."/>
            <person name="Matiasovicova J."/>
            <person name="Kubasova T."/>
            <person name="Cejkova D."/>
            <person name="Rychlik I."/>
        </authorList>
    </citation>
    <scope>NUCLEOTIDE SEQUENCE [LARGE SCALE GENOMIC DNA]</scope>
    <source>
        <strain evidence="14 15">An564</strain>
    </source>
</reference>
<evidence type="ECO:0000256" key="1">
    <source>
        <dbReference type="ARBA" id="ARBA00007705"/>
    </source>
</evidence>
<evidence type="ECO:0000256" key="9">
    <source>
        <dbReference type="ARBA" id="ARBA00049244"/>
    </source>
</evidence>
<keyword evidence="11" id="KW-0378">Hydrolase</keyword>
<dbReference type="EMBL" id="JACSNR010000001">
    <property type="protein sequence ID" value="MBM6922499.1"/>
    <property type="molecule type" value="Genomic_DNA"/>
</dbReference>
<organism evidence="14 15">
    <name type="scientific">Hydrogenoanaerobacterium saccharovorans</name>
    <dbReference type="NCBI Taxonomy" id="474960"/>
    <lineage>
        <taxon>Bacteria</taxon>
        <taxon>Bacillati</taxon>
        <taxon>Bacillota</taxon>
        <taxon>Clostridia</taxon>
        <taxon>Eubacteriales</taxon>
        <taxon>Oscillospiraceae</taxon>
        <taxon>Hydrogenoanaerobacterium</taxon>
    </lineage>
</organism>
<evidence type="ECO:0000256" key="5">
    <source>
        <dbReference type="ARBA" id="ARBA00022763"/>
    </source>
</evidence>
<dbReference type="InterPro" id="IPR036397">
    <property type="entry name" value="RNaseH_sf"/>
</dbReference>
<dbReference type="InterPro" id="IPR020046">
    <property type="entry name" value="5-3_exonucl_a-hlix_arch_N"/>
</dbReference>
<dbReference type="SUPFAM" id="SSF88723">
    <property type="entry name" value="PIN domain-like"/>
    <property type="match status" value="1"/>
</dbReference>
<dbReference type="CDD" id="cd09898">
    <property type="entry name" value="H3TH_53EXO"/>
    <property type="match status" value="1"/>
</dbReference>
<sequence>MKLLAIDSNSILNRAYYGVRPLTTKDGIYTNGIYGFLTIFLKICEETAPDAVAFAFDLKAPTFRHKLYTEYKAGRHGMPDELAMQLPYLKDLLEKLGYPVVTCEGYEADDILGTLARLCEDSGNECVIATGDRDSLQLVSDATTVRLATTKMGRPESTFYGVAEIQEKYGVTPRELIQVKALMGDSSDNIPGVAGIGEKTALALISQFHTVDGVYEHLDDPAIKPGVRKKLEAGVESCRMSLTLAEIDRNAPIESDLTRYIPKPRDTAGCSRLMTELELFSLMKRMEIPGVAELEAAGEPVPEEIKPAAALRLCPASAEAAARLLGGETPYLLGRYENDAITALALSDGGELLLCAAGEPAFEGVCAALYGAKGLITRDSKLLYRHCMAGEHPLPQVKLDCELAAYLLRPTASDYTTDRLAAEYAVVPLPCESEDPLAQEMAKLIPLAAALEAKIAQQEQQWLLTEVEQPLAEVLASMELIGFSLDTEGLAAYGQELDTQLTARAEEIYELAGGQFNINSPMQLGNVLFEKLGLPHGKKTQRGYSTNADVLESLRDKHPIIDCILDYRKLAKLKNTYVDGLIKVVGEDGRVHSIFKQTETRTGRISSAEPNLQNIPVRTDVGSVFRKFFYAAGDRTLVDADYSQIELRVLAHIAQDENMIEGFRSGADIHTQTAAQVFGMPPEYVTSQMRSRAKAVNFGIVYGIGAYSLSKDIGVTVAEANAYINGYLRTYHGVRQYMEDTKQFAKDHGYVKTLFGRRRDLPEMSATNRITKAFGERVAMNTPIQGTAADIIKIAMVRVYRRLQAEGLKSRLILQVHDELIVETTPDEIDTVKALVQQEMSGAAELSVPLVVDVGVGKTWYEAK</sequence>
<dbReference type="InterPro" id="IPR008918">
    <property type="entry name" value="HhH2"/>
</dbReference>
<accession>A0ABS2GLS5</accession>
<dbReference type="Gene3D" id="1.20.1060.10">
    <property type="entry name" value="Taq DNA Polymerase, Chain T, domain 4"/>
    <property type="match status" value="1"/>
</dbReference>
<evidence type="ECO:0000256" key="11">
    <source>
        <dbReference type="RuleBase" id="RU004460"/>
    </source>
</evidence>
<dbReference type="NCBIfam" id="NF004397">
    <property type="entry name" value="PRK05755.1"/>
    <property type="match status" value="1"/>
</dbReference>
<dbReference type="PANTHER" id="PTHR10133">
    <property type="entry name" value="DNA POLYMERASE I"/>
    <property type="match status" value="1"/>
</dbReference>
<dbReference type="Gene3D" id="3.30.70.370">
    <property type="match status" value="1"/>
</dbReference>
<name>A0ABS2GLS5_9FIRM</name>
<feature type="domain" description="DNA-directed DNA polymerase family A palm" evidence="13">
    <location>
        <begin position="622"/>
        <end position="828"/>
    </location>
</feature>
<dbReference type="PROSITE" id="PS00447">
    <property type="entry name" value="DNA_POLYMERASE_A"/>
    <property type="match status" value="1"/>
</dbReference>
<evidence type="ECO:0000256" key="4">
    <source>
        <dbReference type="ARBA" id="ARBA00022705"/>
    </source>
</evidence>
<dbReference type="InterPro" id="IPR018320">
    <property type="entry name" value="DNA_polymerase_1"/>
</dbReference>
<evidence type="ECO:0000256" key="8">
    <source>
        <dbReference type="ARBA" id="ARBA00023204"/>
    </source>
</evidence>
<keyword evidence="7 11" id="KW-0238">DNA-binding</keyword>
<proteinExistence type="inferred from homology"/>
<evidence type="ECO:0000313" key="14">
    <source>
        <dbReference type="EMBL" id="MBM6922499.1"/>
    </source>
</evidence>
<comment type="catalytic activity">
    <reaction evidence="9 11">
        <text>DNA(n) + a 2'-deoxyribonucleoside 5'-triphosphate = DNA(n+1) + diphosphate</text>
        <dbReference type="Rhea" id="RHEA:22508"/>
        <dbReference type="Rhea" id="RHEA-COMP:17339"/>
        <dbReference type="Rhea" id="RHEA-COMP:17340"/>
        <dbReference type="ChEBI" id="CHEBI:33019"/>
        <dbReference type="ChEBI" id="CHEBI:61560"/>
        <dbReference type="ChEBI" id="CHEBI:173112"/>
        <dbReference type="EC" id="2.7.7.7"/>
    </reaction>
</comment>
<dbReference type="InterPro" id="IPR019760">
    <property type="entry name" value="DNA-dir_DNA_pol_A_CS"/>
</dbReference>
<dbReference type="InterPro" id="IPR036279">
    <property type="entry name" value="5-3_exonuclease_C_sf"/>
</dbReference>
<evidence type="ECO:0000256" key="2">
    <source>
        <dbReference type="ARBA" id="ARBA00022679"/>
    </source>
</evidence>
<comment type="subunit">
    <text evidence="11">Single-chain monomer with multiple functions.</text>
</comment>
<dbReference type="RefSeq" id="WP_204719462.1">
    <property type="nucleotide sequence ID" value="NZ_JACSNR010000001.1"/>
</dbReference>
<dbReference type="PRINTS" id="PR00868">
    <property type="entry name" value="DNAPOLI"/>
</dbReference>
<dbReference type="InterPro" id="IPR029060">
    <property type="entry name" value="PIN-like_dom_sf"/>
</dbReference>
<dbReference type="EC" id="2.7.7.7" evidence="10 11"/>
<dbReference type="SMART" id="SM00475">
    <property type="entry name" value="53EXOc"/>
    <property type="match status" value="1"/>
</dbReference>
<keyword evidence="11" id="KW-0269">Exonuclease</keyword>
<keyword evidence="2 11" id="KW-0808">Transferase</keyword>
<dbReference type="Gene3D" id="3.30.420.10">
    <property type="entry name" value="Ribonuclease H-like superfamily/Ribonuclease H"/>
    <property type="match status" value="1"/>
</dbReference>
<evidence type="ECO:0000259" key="13">
    <source>
        <dbReference type="SMART" id="SM00482"/>
    </source>
</evidence>
<comment type="similarity">
    <text evidence="1 11">Belongs to the DNA polymerase type-A family.</text>
</comment>
<dbReference type="InterPro" id="IPR002298">
    <property type="entry name" value="DNA_polymerase_A"/>
</dbReference>
<dbReference type="Pfam" id="PF02739">
    <property type="entry name" value="5_3_exonuc_N"/>
    <property type="match status" value="1"/>
</dbReference>
<dbReference type="NCBIfam" id="TIGR00593">
    <property type="entry name" value="pola"/>
    <property type="match status" value="1"/>
</dbReference>
<dbReference type="SUPFAM" id="SSF47807">
    <property type="entry name" value="5' to 3' exonuclease, C-terminal subdomain"/>
    <property type="match status" value="1"/>
</dbReference>
<dbReference type="InterPro" id="IPR001098">
    <property type="entry name" value="DNA-dir_DNA_pol_A_palm_dom"/>
</dbReference>
<dbReference type="Proteomes" id="UP000724149">
    <property type="component" value="Unassembled WGS sequence"/>
</dbReference>
<keyword evidence="15" id="KW-1185">Reference proteome</keyword>
<dbReference type="InterPro" id="IPR002421">
    <property type="entry name" value="5-3_exonuclease"/>
</dbReference>
<dbReference type="GO" id="GO:0003887">
    <property type="term" value="F:DNA-directed DNA polymerase activity"/>
    <property type="evidence" value="ECO:0007669"/>
    <property type="project" value="UniProtKB-EC"/>
</dbReference>
<comment type="function">
    <text evidence="11">In addition to polymerase activity, this DNA polymerase exhibits 5'-3' exonuclease activity.</text>
</comment>
<dbReference type="SUPFAM" id="SSF56672">
    <property type="entry name" value="DNA/RNA polymerases"/>
    <property type="match status" value="1"/>
</dbReference>
<dbReference type="Gene3D" id="1.10.150.20">
    <property type="entry name" value="5' to 3' exonuclease, C-terminal subdomain"/>
    <property type="match status" value="2"/>
</dbReference>
<evidence type="ECO:0000256" key="10">
    <source>
        <dbReference type="NCBIfam" id="TIGR00593"/>
    </source>
</evidence>
<dbReference type="InterPro" id="IPR043502">
    <property type="entry name" value="DNA/RNA_pol_sf"/>
</dbReference>
<evidence type="ECO:0000256" key="7">
    <source>
        <dbReference type="ARBA" id="ARBA00023125"/>
    </source>
</evidence>
<comment type="caution">
    <text evidence="14">The sequence shown here is derived from an EMBL/GenBank/DDBJ whole genome shotgun (WGS) entry which is preliminary data.</text>
</comment>
<dbReference type="CDD" id="cd08637">
    <property type="entry name" value="DNA_pol_A_pol_I_C"/>
    <property type="match status" value="1"/>
</dbReference>
<keyword evidence="5 11" id="KW-0227">DNA damage</keyword>
<keyword evidence="4 11" id="KW-0235">DNA replication</keyword>
<evidence type="ECO:0000256" key="3">
    <source>
        <dbReference type="ARBA" id="ARBA00022695"/>
    </source>
</evidence>
<dbReference type="Pfam" id="PF00476">
    <property type="entry name" value="DNA_pol_A"/>
    <property type="match status" value="1"/>
</dbReference>
<keyword evidence="11" id="KW-0540">Nuclease</keyword>